<dbReference type="Gene3D" id="1.10.10.60">
    <property type="entry name" value="Homeodomain-like"/>
    <property type="match status" value="2"/>
</dbReference>
<dbReference type="PANTHER" id="PTHR43280">
    <property type="entry name" value="ARAC-FAMILY TRANSCRIPTIONAL REGULATOR"/>
    <property type="match status" value="1"/>
</dbReference>
<name>A0A1I0NGR9_9FLAO</name>
<dbReference type="InterPro" id="IPR014710">
    <property type="entry name" value="RmlC-like_jellyroll"/>
</dbReference>
<dbReference type="EMBL" id="FOIU01000001">
    <property type="protein sequence ID" value="SEW00281.1"/>
    <property type="molecule type" value="Genomic_DNA"/>
</dbReference>
<keyword evidence="2" id="KW-0238">DNA-binding</keyword>
<dbReference type="InterPro" id="IPR018060">
    <property type="entry name" value="HTH_AraC"/>
</dbReference>
<evidence type="ECO:0000256" key="2">
    <source>
        <dbReference type="ARBA" id="ARBA00023125"/>
    </source>
</evidence>
<evidence type="ECO:0000259" key="4">
    <source>
        <dbReference type="PROSITE" id="PS01124"/>
    </source>
</evidence>
<dbReference type="PROSITE" id="PS01124">
    <property type="entry name" value="HTH_ARAC_FAMILY_2"/>
    <property type="match status" value="1"/>
</dbReference>
<dbReference type="PANTHER" id="PTHR43280:SF28">
    <property type="entry name" value="HTH-TYPE TRANSCRIPTIONAL ACTIVATOR RHAS"/>
    <property type="match status" value="1"/>
</dbReference>
<dbReference type="AlphaFoldDB" id="A0A1I0NGR9"/>
<dbReference type="InterPro" id="IPR037923">
    <property type="entry name" value="HTH-like"/>
</dbReference>
<dbReference type="SUPFAM" id="SSF46689">
    <property type="entry name" value="Homeodomain-like"/>
    <property type="match status" value="1"/>
</dbReference>
<dbReference type="RefSeq" id="WP_089790543.1">
    <property type="nucleotide sequence ID" value="NZ_FOIU01000001.1"/>
</dbReference>
<keyword evidence="1" id="KW-0805">Transcription regulation</keyword>
<dbReference type="PROSITE" id="PS00041">
    <property type="entry name" value="HTH_ARAC_FAMILY_1"/>
    <property type="match status" value="1"/>
</dbReference>
<protein>
    <submittedName>
        <fullName evidence="5">Transcriptional regulator, AraC family</fullName>
    </submittedName>
</protein>
<evidence type="ECO:0000256" key="1">
    <source>
        <dbReference type="ARBA" id="ARBA00023015"/>
    </source>
</evidence>
<dbReference type="GO" id="GO:0003700">
    <property type="term" value="F:DNA-binding transcription factor activity"/>
    <property type="evidence" value="ECO:0007669"/>
    <property type="project" value="InterPro"/>
</dbReference>
<dbReference type="Pfam" id="PF02311">
    <property type="entry name" value="AraC_binding"/>
    <property type="match status" value="1"/>
</dbReference>
<evidence type="ECO:0000313" key="6">
    <source>
        <dbReference type="Proteomes" id="UP000199469"/>
    </source>
</evidence>
<feature type="domain" description="HTH araC/xylS-type" evidence="4">
    <location>
        <begin position="190"/>
        <end position="290"/>
    </location>
</feature>
<dbReference type="STRING" id="356305.SAMN05421841_0570"/>
<evidence type="ECO:0000256" key="3">
    <source>
        <dbReference type="ARBA" id="ARBA00023163"/>
    </source>
</evidence>
<reference evidence="6" key="1">
    <citation type="submission" date="2016-10" db="EMBL/GenBank/DDBJ databases">
        <authorList>
            <person name="Varghese N."/>
            <person name="Submissions S."/>
        </authorList>
    </citation>
    <scope>NUCLEOTIDE SEQUENCE [LARGE SCALE GENOMIC DNA]</scope>
    <source>
        <strain evidence="6">DSM 17724</strain>
    </source>
</reference>
<keyword evidence="6" id="KW-1185">Reference proteome</keyword>
<dbReference type="Pfam" id="PF12833">
    <property type="entry name" value="HTH_18"/>
    <property type="match status" value="1"/>
</dbReference>
<dbReference type="Proteomes" id="UP000199469">
    <property type="component" value="Unassembled WGS sequence"/>
</dbReference>
<organism evidence="5 6">
    <name type="scientific">Chryseobacterium wanjuense</name>
    <dbReference type="NCBI Taxonomy" id="356305"/>
    <lineage>
        <taxon>Bacteria</taxon>
        <taxon>Pseudomonadati</taxon>
        <taxon>Bacteroidota</taxon>
        <taxon>Flavobacteriia</taxon>
        <taxon>Flavobacteriales</taxon>
        <taxon>Weeksellaceae</taxon>
        <taxon>Chryseobacterium group</taxon>
        <taxon>Chryseobacterium</taxon>
    </lineage>
</organism>
<evidence type="ECO:0000313" key="5">
    <source>
        <dbReference type="EMBL" id="SEW00281.1"/>
    </source>
</evidence>
<dbReference type="GO" id="GO:0043565">
    <property type="term" value="F:sequence-specific DNA binding"/>
    <property type="evidence" value="ECO:0007669"/>
    <property type="project" value="InterPro"/>
</dbReference>
<dbReference type="SUPFAM" id="SSF51215">
    <property type="entry name" value="Regulatory protein AraC"/>
    <property type="match status" value="1"/>
</dbReference>
<dbReference type="InterPro" id="IPR018062">
    <property type="entry name" value="HTH_AraC-typ_CS"/>
</dbReference>
<proteinExistence type="predicted"/>
<dbReference type="SMART" id="SM00342">
    <property type="entry name" value="HTH_ARAC"/>
    <property type="match status" value="1"/>
</dbReference>
<accession>A0A1I0NGR9</accession>
<dbReference type="Gene3D" id="2.60.120.10">
    <property type="entry name" value="Jelly Rolls"/>
    <property type="match status" value="1"/>
</dbReference>
<keyword evidence="3" id="KW-0804">Transcription</keyword>
<gene>
    <name evidence="5" type="ORF">SAMN05421841_0570</name>
</gene>
<dbReference type="InterPro" id="IPR009057">
    <property type="entry name" value="Homeodomain-like_sf"/>
</dbReference>
<dbReference type="InterPro" id="IPR003313">
    <property type="entry name" value="AraC-bd"/>
</dbReference>
<sequence length="296" mass="34904">MLYFYMIKGYNVVMRKDYLQQPFELDLKQPLGVCPRGEHGVSFFELVYIVSGKGFQHINGNEFSYKKGNLFLLKPEDSHRFTFETKTQLFFIRFNRVFFQNTTIENNFFKRIEQVFSNINGFQSFVVDAIEDEIVIEHLMENLFLEMKNKKLYSEEVIQLLVQSVLTVVARNLIQKTSLIIDEKTEDRAANIIQYVHGNIYEPEKLTSESISNLFGVSKTYIGRYFKNQTGKTLNEYITDYKIKLIENRLKHSDMRINEIADEFGFTDKSHLNRFFKKRNNISPSAFRKENFTSGL</sequence>
<dbReference type="OrthoDB" id="636258at2"/>